<evidence type="ECO:0000313" key="5">
    <source>
        <dbReference type="EMBL" id="KAB2622035.1"/>
    </source>
</evidence>
<feature type="domain" description="SHSP" evidence="4">
    <location>
        <begin position="42"/>
        <end position="157"/>
    </location>
</feature>
<dbReference type="Proteomes" id="UP000327157">
    <property type="component" value="Chromosome 4"/>
</dbReference>
<name>A0A5N5H2B1_9ROSA</name>
<dbReference type="EMBL" id="SMOL01000231">
    <property type="protein sequence ID" value="KAB2622035.1"/>
    <property type="molecule type" value="Genomic_DNA"/>
</dbReference>
<dbReference type="OrthoDB" id="5511210at2759"/>
<reference evidence="6" key="2">
    <citation type="submission" date="2019-10" db="EMBL/GenBank/DDBJ databases">
        <title>A de novo genome assembly of a pear dwarfing rootstock.</title>
        <authorList>
            <person name="Wang F."/>
            <person name="Wang J."/>
            <person name="Li S."/>
            <person name="Zhang Y."/>
            <person name="Fang M."/>
            <person name="Ma L."/>
            <person name="Zhao Y."/>
            <person name="Jiang S."/>
        </authorList>
    </citation>
    <scope>NUCLEOTIDE SEQUENCE [LARGE SCALE GENOMIC DNA]</scope>
</reference>
<dbReference type="PROSITE" id="PS01031">
    <property type="entry name" value="SHSP"/>
    <property type="match status" value="1"/>
</dbReference>
<dbReference type="InterPro" id="IPR002068">
    <property type="entry name" value="A-crystallin/Hsp20_dom"/>
</dbReference>
<dbReference type="InterPro" id="IPR031107">
    <property type="entry name" value="Small_HSP"/>
</dbReference>
<keyword evidence="6" id="KW-1185">Reference proteome</keyword>
<dbReference type="PANTHER" id="PTHR11527">
    <property type="entry name" value="HEAT-SHOCK PROTEIN 20 FAMILY MEMBER"/>
    <property type="match status" value="1"/>
</dbReference>
<evidence type="ECO:0000256" key="2">
    <source>
        <dbReference type="PROSITE-ProRule" id="PRU00285"/>
    </source>
</evidence>
<evidence type="ECO:0000256" key="3">
    <source>
        <dbReference type="RuleBase" id="RU003616"/>
    </source>
</evidence>
<sequence length="157" mass="18237">MSLIPSNIFVGHYDPFCHNVWDPFEEFHYGGPMIIPHHAFPSEATSFVTSMTDWKETSDGHLALKVHLPGFKREEVVVDVEEGRVLSIRGEKKVEREENHDGWHRFERSSGKFIRRLRLPEDAQAEKMKVFVENGMLTVTVPKENEVIKYSPHTRVH</sequence>
<accession>A0A5N5H2B1</accession>
<gene>
    <name evidence="5" type="ORF">D8674_024217</name>
</gene>
<evidence type="ECO:0000256" key="1">
    <source>
        <dbReference type="ARBA" id="ARBA00023016"/>
    </source>
</evidence>
<evidence type="ECO:0000313" key="6">
    <source>
        <dbReference type="Proteomes" id="UP000327157"/>
    </source>
</evidence>
<organism evidence="5 6">
    <name type="scientific">Pyrus ussuriensis x Pyrus communis</name>
    <dbReference type="NCBI Taxonomy" id="2448454"/>
    <lineage>
        <taxon>Eukaryota</taxon>
        <taxon>Viridiplantae</taxon>
        <taxon>Streptophyta</taxon>
        <taxon>Embryophyta</taxon>
        <taxon>Tracheophyta</taxon>
        <taxon>Spermatophyta</taxon>
        <taxon>Magnoliopsida</taxon>
        <taxon>eudicotyledons</taxon>
        <taxon>Gunneridae</taxon>
        <taxon>Pentapetalae</taxon>
        <taxon>rosids</taxon>
        <taxon>fabids</taxon>
        <taxon>Rosales</taxon>
        <taxon>Rosaceae</taxon>
        <taxon>Amygdaloideae</taxon>
        <taxon>Maleae</taxon>
        <taxon>Pyrus</taxon>
    </lineage>
</organism>
<keyword evidence="1 5" id="KW-0346">Stress response</keyword>
<dbReference type="InterPro" id="IPR008978">
    <property type="entry name" value="HSP20-like_chaperone"/>
</dbReference>
<comment type="similarity">
    <text evidence="2 3">Belongs to the small heat shock protein (HSP20) family.</text>
</comment>
<proteinExistence type="inferred from homology"/>
<dbReference type="Pfam" id="PF00011">
    <property type="entry name" value="HSP20"/>
    <property type="match status" value="1"/>
</dbReference>
<evidence type="ECO:0000259" key="4">
    <source>
        <dbReference type="PROSITE" id="PS01031"/>
    </source>
</evidence>
<reference evidence="5 6" key="1">
    <citation type="submission" date="2019-09" db="EMBL/GenBank/DDBJ databases">
        <authorList>
            <person name="Ou C."/>
        </authorList>
    </citation>
    <scope>NUCLEOTIDE SEQUENCE [LARGE SCALE GENOMIC DNA]</scope>
    <source>
        <strain evidence="5">S2</strain>
        <tissue evidence="5">Leaf</tissue>
    </source>
</reference>
<dbReference type="AlphaFoldDB" id="A0A5N5H2B1"/>
<dbReference type="SUPFAM" id="SSF49764">
    <property type="entry name" value="HSP20-like chaperones"/>
    <property type="match status" value="1"/>
</dbReference>
<dbReference type="Gene3D" id="2.60.40.790">
    <property type="match status" value="1"/>
</dbReference>
<comment type="caution">
    <text evidence="5">The sequence shown here is derived from an EMBL/GenBank/DDBJ whole genome shotgun (WGS) entry which is preliminary data.</text>
</comment>
<reference evidence="5 6" key="3">
    <citation type="submission" date="2019-11" db="EMBL/GenBank/DDBJ databases">
        <title>A de novo genome assembly of a pear dwarfing rootstock.</title>
        <authorList>
            <person name="Wang F."/>
            <person name="Wang J."/>
            <person name="Li S."/>
            <person name="Zhang Y."/>
            <person name="Fang M."/>
            <person name="Ma L."/>
            <person name="Zhao Y."/>
            <person name="Jiang S."/>
        </authorList>
    </citation>
    <scope>NUCLEOTIDE SEQUENCE [LARGE SCALE GENOMIC DNA]</scope>
    <source>
        <strain evidence="5">S2</strain>
        <tissue evidence="5">Leaf</tissue>
    </source>
</reference>
<protein>
    <submittedName>
        <fullName evidence="5">18.1 kDa class I heat shock protein-like</fullName>
    </submittedName>
</protein>